<dbReference type="Pfam" id="PF00627">
    <property type="entry name" value="UBA"/>
    <property type="match status" value="1"/>
</dbReference>
<dbReference type="Gene3D" id="1.10.8.10">
    <property type="entry name" value="DNA helicase RuvA subunit, C-terminal domain"/>
    <property type="match status" value="1"/>
</dbReference>
<dbReference type="InterPro" id="IPR023313">
    <property type="entry name" value="UBQ-conjugating_AS"/>
</dbReference>
<evidence type="ECO:0000259" key="10">
    <source>
        <dbReference type="PROSITE" id="PS50127"/>
    </source>
</evidence>
<dbReference type="EMBL" id="BNCQ01000012">
    <property type="protein sequence ID" value="GIM02511.1"/>
    <property type="molecule type" value="Genomic_DNA"/>
</dbReference>
<dbReference type="GO" id="GO:0061631">
    <property type="term" value="F:ubiquitin conjugating enzyme activity"/>
    <property type="evidence" value="ECO:0007669"/>
    <property type="project" value="UniProtKB-EC"/>
</dbReference>
<dbReference type="PROSITE" id="PS50030">
    <property type="entry name" value="UBA"/>
    <property type="match status" value="1"/>
</dbReference>
<name>A0A8J4G912_9CHLO</name>
<dbReference type="InterPro" id="IPR016135">
    <property type="entry name" value="UBQ-conjugating_enzyme/RWD"/>
</dbReference>
<keyword evidence="4 7" id="KW-0833">Ubl conjugation pathway</keyword>
<reference evidence="11" key="1">
    <citation type="journal article" date="2021" name="Proc. Natl. Acad. Sci. U.S.A.">
        <title>Three genomes in the algal genus Volvox reveal the fate of a haploid sex-determining region after a transition to homothallism.</title>
        <authorList>
            <person name="Yamamoto K."/>
            <person name="Hamaji T."/>
            <person name="Kawai-Toyooka H."/>
            <person name="Matsuzaki R."/>
            <person name="Takahashi F."/>
            <person name="Nishimura Y."/>
            <person name="Kawachi M."/>
            <person name="Noguchi H."/>
            <person name="Minakuchi Y."/>
            <person name="Umen J.G."/>
            <person name="Toyoda A."/>
            <person name="Nozaki H."/>
        </authorList>
    </citation>
    <scope>NUCLEOTIDE SEQUENCE</scope>
    <source>
        <strain evidence="11">NIES-3785</strain>
    </source>
</reference>
<keyword evidence="5 7" id="KW-0067">ATP-binding</keyword>
<dbReference type="InterPro" id="IPR041974">
    <property type="entry name" value="UBC27_UBA"/>
</dbReference>
<dbReference type="SUPFAM" id="SSF46934">
    <property type="entry name" value="UBA-like"/>
    <property type="match status" value="1"/>
</dbReference>
<evidence type="ECO:0000259" key="9">
    <source>
        <dbReference type="PROSITE" id="PS50030"/>
    </source>
</evidence>
<feature type="domain" description="UBC core" evidence="10">
    <location>
        <begin position="31"/>
        <end position="178"/>
    </location>
</feature>
<dbReference type="FunFam" id="3.10.110.10:FF:000037">
    <property type="entry name" value="ubiquitin-conjugating enzyme E2 27"/>
    <property type="match status" value="1"/>
</dbReference>
<evidence type="ECO:0000256" key="2">
    <source>
        <dbReference type="ARBA" id="ARBA00022679"/>
    </source>
</evidence>
<dbReference type="InterPro" id="IPR000608">
    <property type="entry name" value="UBC"/>
</dbReference>
<evidence type="ECO:0000256" key="1">
    <source>
        <dbReference type="ARBA" id="ARBA00012486"/>
    </source>
</evidence>
<evidence type="ECO:0000256" key="3">
    <source>
        <dbReference type="ARBA" id="ARBA00022741"/>
    </source>
</evidence>
<evidence type="ECO:0000256" key="7">
    <source>
        <dbReference type="RuleBase" id="RU362109"/>
    </source>
</evidence>
<dbReference type="PROSITE" id="PS50127">
    <property type="entry name" value="UBC_2"/>
    <property type="match status" value="1"/>
</dbReference>
<comment type="caution">
    <text evidence="11">The sequence shown here is derived from an EMBL/GenBank/DDBJ whole genome shotgun (WGS) entry which is preliminary data.</text>
</comment>
<dbReference type="PANTHER" id="PTHR24068">
    <property type="entry name" value="UBIQUITIN-CONJUGATING ENZYME E2"/>
    <property type="match status" value="1"/>
</dbReference>
<dbReference type="EC" id="2.3.2.23" evidence="1"/>
<evidence type="ECO:0000256" key="5">
    <source>
        <dbReference type="ARBA" id="ARBA00022840"/>
    </source>
</evidence>
<evidence type="ECO:0000313" key="12">
    <source>
        <dbReference type="Proteomes" id="UP000722791"/>
    </source>
</evidence>
<keyword evidence="8" id="KW-0732">Signal</keyword>
<keyword evidence="2" id="KW-0808">Transferase</keyword>
<dbReference type="PROSITE" id="PS00183">
    <property type="entry name" value="UBC_1"/>
    <property type="match status" value="1"/>
</dbReference>
<dbReference type="SMART" id="SM00165">
    <property type="entry name" value="UBA"/>
    <property type="match status" value="1"/>
</dbReference>
<dbReference type="Gene3D" id="3.10.110.10">
    <property type="entry name" value="Ubiquitin Conjugating Enzyme"/>
    <property type="match status" value="1"/>
</dbReference>
<comment type="similarity">
    <text evidence="7">Belongs to the ubiquitin-conjugating enzyme family.</text>
</comment>
<organism evidence="11 12">
    <name type="scientific">Volvox reticuliferus</name>
    <dbReference type="NCBI Taxonomy" id="1737510"/>
    <lineage>
        <taxon>Eukaryota</taxon>
        <taxon>Viridiplantae</taxon>
        <taxon>Chlorophyta</taxon>
        <taxon>core chlorophytes</taxon>
        <taxon>Chlorophyceae</taxon>
        <taxon>CS clade</taxon>
        <taxon>Chlamydomonadales</taxon>
        <taxon>Volvocaceae</taxon>
        <taxon>Volvox</taxon>
    </lineage>
</organism>
<feature type="domain" description="UBA" evidence="9">
    <location>
        <begin position="183"/>
        <end position="222"/>
    </location>
</feature>
<feature type="chain" id="PRO_5035316256" description="E2 ubiquitin-conjugating enzyme" evidence="8">
    <location>
        <begin position="21"/>
        <end position="223"/>
    </location>
</feature>
<feature type="non-terminal residue" evidence="11">
    <location>
        <position position="223"/>
    </location>
</feature>
<feature type="signal peptide" evidence="8">
    <location>
        <begin position="1"/>
        <end position="20"/>
    </location>
</feature>
<evidence type="ECO:0000256" key="4">
    <source>
        <dbReference type="ARBA" id="ARBA00022786"/>
    </source>
</evidence>
<evidence type="ECO:0000256" key="6">
    <source>
        <dbReference type="PROSITE-ProRule" id="PRU10133"/>
    </source>
</evidence>
<feature type="active site" description="Glycyl thioester intermediate" evidence="6">
    <location>
        <position position="116"/>
    </location>
</feature>
<proteinExistence type="inferred from homology"/>
<dbReference type="Proteomes" id="UP000722791">
    <property type="component" value="Unassembled WGS sequence"/>
</dbReference>
<evidence type="ECO:0000256" key="8">
    <source>
        <dbReference type="SAM" id="SignalP"/>
    </source>
</evidence>
<dbReference type="InterPro" id="IPR009060">
    <property type="entry name" value="UBA-like_sf"/>
</dbReference>
<dbReference type="SMART" id="SM00212">
    <property type="entry name" value="UBCc"/>
    <property type="match status" value="1"/>
</dbReference>
<dbReference type="CDD" id="cd14312">
    <property type="entry name" value="UBA_II_E2_UBC27_like"/>
    <property type="match status" value="1"/>
</dbReference>
<keyword evidence="3 7" id="KW-0547">Nucleotide-binding</keyword>
<sequence length="223" mass="24816">CQLIACFRIFLTSFSWFSRAAISSKRCTMALDLGRIQKELKEIERDKASGVTVELKNNSLQHLIGYVPGPKDTPYEGGLFKVDIKLDSSYPFLPPKMTFLTKVWHPNVSSQSGAICLDILKDQWSPVLTLKTALLCLQALLASPQPDDPQDAVVAKQYLDDFETYKKTARYWTEAFANPKADAPDEKVERIVEMGFDRAKAIQALQRSGGDENAALEQLLGGA</sequence>
<dbReference type="GO" id="GO:0005524">
    <property type="term" value="F:ATP binding"/>
    <property type="evidence" value="ECO:0007669"/>
    <property type="project" value="UniProtKB-UniRule"/>
</dbReference>
<dbReference type="CDD" id="cd23800">
    <property type="entry name" value="UBCc_UBE2K"/>
    <property type="match status" value="1"/>
</dbReference>
<dbReference type="InterPro" id="IPR015940">
    <property type="entry name" value="UBA"/>
</dbReference>
<dbReference type="Pfam" id="PF00179">
    <property type="entry name" value="UQ_con"/>
    <property type="match status" value="1"/>
</dbReference>
<dbReference type="AlphaFoldDB" id="A0A8J4G912"/>
<dbReference type="SUPFAM" id="SSF54495">
    <property type="entry name" value="UBC-like"/>
    <property type="match status" value="1"/>
</dbReference>
<evidence type="ECO:0000313" key="11">
    <source>
        <dbReference type="EMBL" id="GIM02511.1"/>
    </source>
</evidence>
<accession>A0A8J4G912</accession>
<protein>
    <recommendedName>
        <fullName evidence="1">E2 ubiquitin-conjugating enzyme</fullName>
        <ecNumber evidence="1">2.3.2.23</ecNumber>
    </recommendedName>
</protein>
<gene>
    <name evidence="11" type="ORF">Vretimale_7392</name>
</gene>